<evidence type="ECO:0000313" key="10">
    <source>
        <dbReference type="EMBL" id="ANB15182.1"/>
    </source>
</evidence>
<keyword evidence="4 9" id="KW-0805">Transcription regulation</keyword>
<evidence type="ECO:0000256" key="7">
    <source>
        <dbReference type="ARBA" id="ARBA00023242"/>
    </source>
</evidence>
<comment type="subunit">
    <text evidence="9">Component of the Mediator complex.</text>
</comment>
<dbReference type="Gene3D" id="1.20.58.1710">
    <property type="match status" value="1"/>
</dbReference>
<dbReference type="OrthoDB" id="5329317at2759"/>
<evidence type="ECO:0000256" key="9">
    <source>
        <dbReference type="RuleBase" id="RU364144"/>
    </source>
</evidence>
<dbReference type="GO" id="GO:0032968">
    <property type="term" value="P:positive regulation of transcription elongation by RNA polymerase II"/>
    <property type="evidence" value="ECO:0007669"/>
    <property type="project" value="EnsemblFungi"/>
</dbReference>
<dbReference type="GO" id="GO:0000122">
    <property type="term" value="P:negative regulation of transcription by RNA polymerase II"/>
    <property type="evidence" value="ECO:0007669"/>
    <property type="project" value="EnsemblFungi"/>
</dbReference>
<dbReference type="PANTHER" id="PTHR13074:SF9">
    <property type="entry name" value="MEDIATOR OF RNA POLYMERASE II TRANSCRIPTION SUBUNIT 8"/>
    <property type="match status" value="1"/>
</dbReference>
<dbReference type="Pfam" id="PF10232">
    <property type="entry name" value="Med8"/>
    <property type="match status" value="1"/>
</dbReference>
<name>A0A167FE12_9ASCO</name>
<keyword evidence="6 9" id="KW-0804">Transcription</keyword>
<organism evidence="10 11">
    <name type="scientific">Sugiyamaella lignohabitans</name>
    <dbReference type="NCBI Taxonomy" id="796027"/>
    <lineage>
        <taxon>Eukaryota</taxon>
        <taxon>Fungi</taxon>
        <taxon>Dikarya</taxon>
        <taxon>Ascomycota</taxon>
        <taxon>Saccharomycotina</taxon>
        <taxon>Dipodascomycetes</taxon>
        <taxon>Dipodascales</taxon>
        <taxon>Trichomonascaceae</taxon>
        <taxon>Sugiyamaella</taxon>
    </lineage>
</organism>
<evidence type="ECO:0000256" key="2">
    <source>
        <dbReference type="ARBA" id="ARBA00005716"/>
    </source>
</evidence>
<dbReference type="RefSeq" id="XP_018737659.1">
    <property type="nucleotide sequence ID" value="XM_018879776.1"/>
</dbReference>
<evidence type="ECO:0000256" key="5">
    <source>
        <dbReference type="ARBA" id="ARBA00023159"/>
    </source>
</evidence>
<keyword evidence="7 9" id="KW-0539">Nucleus</keyword>
<evidence type="ECO:0000256" key="6">
    <source>
        <dbReference type="ARBA" id="ARBA00023163"/>
    </source>
</evidence>
<evidence type="ECO:0000313" key="11">
    <source>
        <dbReference type="Proteomes" id="UP000189580"/>
    </source>
</evidence>
<dbReference type="PANTHER" id="PTHR13074">
    <property type="entry name" value="MEDIATOR OF RNA POLYMERASE II TRANSCRIPTION SUBUNIT 8"/>
    <property type="match status" value="1"/>
</dbReference>
<dbReference type="InterPro" id="IPR019364">
    <property type="entry name" value="Mediatior_Med8_fun/met"/>
</dbReference>
<dbReference type="KEGG" id="slb:AWJ20_2806"/>
<protein>
    <recommendedName>
        <fullName evidence="3 9">Mediator of RNA polymerase II transcription subunit 8</fullName>
    </recommendedName>
    <alternativeName>
        <fullName evidence="8 9">Mediator complex subunit 8</fullName>
    </alternativeName>
</protein>
<keyword evidence="11" id="KW-1185">Reference proteome</keyword>
<gene>
    <name evidence="9 10" type="primary">MED8</name>
    <name evidence="10" type="ORF">AWJ20_2806</name>
</gene>
<dbReference type="GO" id="GO:0000978">
    <property type="term" value="F:RNA polymerase II cis-regulatory region sequence-specific DNA binding"/>
    <property type="evidence" value="ECO:0007669"/>
    <property type="project" value="EnsemblFungi"/>
</dbReference>
<evidence type="ECO:0000256" key="4">
    <source>
        <dbReference type="ARBA" id="ARBA00023015"/>
    </source>
</evidence>
<sequence length="206" mass="22664">MDTAQSSVQPDLSGVPVTALESLRLRLAQLTHSLNSLQAQIQQASLPSWPALQGQLNVILTQLTSLSATVSGYAETLQRTVAYPLPNFPTNTEAGLLTTLLRKKNLPEVDDWIAEGKEIGEKTRAKQDGEFCSWAAKVVDECRQDHEWSGFLSRKDIENGLEDEGLNRNKTSPTAGPSWTNDETIIFLSRGEIPARFQKVDESIAS</sequence>
<dbReference type="GeneID" id="30034758"/>
<dbReference type="GO" id="GO:0003714">
    <property type="term" value="F:transcription corepressor activity"/>
    <property type="evidence" value="ECO:0007669"/>
    <property type="project" value="EnsemblFungi"/>
</dbReference>
<dbReference type="EMBL" id="CP014503">
    <property type="protein sequence ID" value="ANB15182.1"/>
    <property type="molecule type" value="Genomic_DNA"/>
</dbReference>
<dbReference type="GO" id="GO:0070847">
    <property type="term" value="C:core mediator complex"/>
    <property type="evidence" value="ECO:0007669"/>
    <property type="project" value="EnsemblFungi"/>
</dbReference>
<accession>A0A167FE12</accession>
<proteinExistence type="inferred from homology"/>
<dbReference type="GO" id="GO:0017025">
    <property type="term" value="F:TBP-class protein binding"/>
    <property type="evidence" value="ECO:0007669"/>
    <property type="project" value="EnsemblFungi"/>
</dbReference>
<dbReference type="GO" id="GO:0060261">
    <property type="term" value="P:positive regulation of transcription initiation by RNA polymerase II"/>
    <property type="evidence" value="ECO:0007669"/>
    <property type="project" value="EnsemblFungi"/>
</dbReference>
<comment type="similarity">
    <text evidence="2 9">Belongs to the Mediator complex subunit 8 family.</text>
</comment>
<comment type="subcellular location">
    <subcellularLocation>
        <location evidence="1 9">Nucleus</location>
    </subcellularLocation>
</comment>
<evidence type="ECO:0000256" key="8">
    <source>
        <dbReference type="ARBA" id="ARBA00031261"/>
    </source>
</evidence>
<evidence type="ECO:0000256" key="1">
    <source>
        <dbReference type="ARBA" id="ARBA00004123"/>
    </source>
</evidence>
<comment type="function">
    <text evidence="9">Component of the Mediator complex, a coactivator involved in the regulated transcription of nearly all RNA polymerase II-dependent genes. Mediator functions as a bridge to convey information from gene-specific regulatory proteins to the basal RNA polymerase II transcription machinery. Mediator is recruited to promoters by direct interactions with regulatory proteins and serves as a scaffold for the assembly of a functional preinitiation complex with RNA polymerase II and the general transcription factors.</text>
</comment>
<reference evidence="10 11" key="1">
    <citation type="submission" date="2016-02" db="EMBL/GenBank/DDBJ databases">
        <title>Complete genome sequence and transcriptome regulation of the pentose utilising yeast Sugiyamaella lignohabitans.</title>
        <authorList>
            <person name="Bellasio M."/>
            <person name="Peymann A."/>
            <person name="Valli M."/>
            <person name="Sipitzky M."/>
            <person name="Graf A."/>
            <person name="Sauer M."/>
            <person name="Marx H."/>
            <person name="Mattanovich D."/>
        </authorList>
    </citation>
    <scope>NUCLEOTIDE SEQUENCE [LARGE SCALE GENOMIC DNA]</scope>
    <source>
        <strain evidence="10 11">CBS 10342</strain>
    </source>
</reference>
<dbReference type="Proteomes" id="UP000189580">
    <property type="component" value="Chromosome b"/>
</dbReference>
<dbReference type="AlphaFoldDB" id="A0A167FE12"/>
<dbReference type="GO" id="GO:0051123">
    <property type="term" value="P:RNA polymerase II preinitiation complex assembly"/>
    <property type="evidence" value="ECO:0007669"/>
    <property type="project" value="EnsemblFungi"/>
</dbReference>
<dbReference type="GO" id="GO:0016592">
    <property type="term" value="C:mediator complex"/>
    <property type="evidence" value="ECO:0007669"/>
    <property type="project" value="InterPro"/>
</dbReference>
<evidence type="ECO:0000256" key="3">
    <source>
        <dbReference type="ARBA" id="ARBA00020637"/>
    </source>
</evidence>
<keyword evidence="5 9" id="KW-0010">Activator</keyword>
<dbReference type="Gene3D" id="6.10.250.2610">
    <property type="match status" value="1"/>
</dbReference>